<evidence type="ECO:0000256" key="5">
    <source>
        <dbReference type="ARBA" id="ARBA00022801"/>
    </source>
</evidence>
<sequence length="504" mass="57082">MNFSSPNLLTVAVNNTLTPFTLPCGQIVRPVGPMYPSGYFRQELIFDFFNYAGIHRSVCLLSLPEPHVTGLLLHPEVVTRLDGPAVGNVWYVVESSANNSGFAAANVSCAVKIFDKDGTIVFESGSSCTGTADLDSPRLWWPIGSESQEVGHMYQLEVILLVDSHVVDIYRQSFGLRSVKVEADGLYINDKLFYFCGFGKHEDFHVFGRGFNLPLMVKDFSLMAWTGANSFRTSHYPYAEEVMEYADQHGVVVIDESPAVGLHEFPNETLKHHQRVMEELVDRDYLHPSVVMWSVANEPKSTDRQAEYYFRTVFDHVRKLDPSRPVTFVIGGSNASLDRAAQFADIICLNHYYGWYTDTGVLNLVSPQLMYDVKTWRDRFQKPVIMTEYGADTIAGLHTSPSFVFSEEYQVELMAEYFTAFDQLRAAGILAGEMVWNFADFMTDQQVNRVWGNRKGIFTRERQPKAGAHVVRQRYHSLASRDSHNSSELRNLAPEHLYQVISVV</sequence>
<dbReference type="InterPro" id="IPR006102">
    <property type="entry name" value="Ig-like_GH2"/>
</dbReference>
<evidence type="ECO:0000256" key="2">
    <source>
        <dbReference type="ARBA" id="ARBA00007401"/>
    </source>
</evidence>
<feature type="domain" description="Glycoside hydrolase family 2 immunoglobulin-like beta-sandwich" evidence="7">
    <location>
        <begin position="92"/>
        <end position="177"/>
    </location>
</feature>
<dbReference type="AlphaFoldDB" id="A0A1D1V5I9"/>
<keyword evidence="10" id="KW-1185">Reference proteome</keyword>
<dbReference type="InterPro" id="IPR013783">
    <property type="entry name" value="Ig-like_fold"/>
</dbReference>
<keyword evidence="6" id="KW-0326">Glycosidase</keyword>
<dbReference type="SUPFAM" id="SSF51445">
    <property type="entry name" value="(Trans)glycosidases"/>
    <property type="match status" value="1"/>
</dbReference>
<dbReference type="GO" id="GO:0019391">
    <property type="term" value="P:glucuronoside catabolic process"/>
    <property type="evidence" value="ECO:0007669"/>
    <property type="project" value="TreeGrafter"/>
</dbReference>
<dbReference type="EMBL" id="BDGG01000002">
    <property type="protein sequence ID" value="GAU94053.1"/>
    <property type="molecule type" value="Genomic_DNA"/>
</dbReference>
<evidence type="ECO:0000256" key="6">
    <source>
        <dbReference type="ARBA" id="ARBA00023295"/>
    </source>
</evidence>
<dbReference type="PRINTS" id="PR00132">
    <property type="entry name" value="GLHYDRLASE2"/>
</dbReference>
<evidence type="ECO:0000259" key="8">
    <source>
        <dbReference type="Pfam" id="PF02836"/>
    </source>
</evidence>
<dbReference type="Proteomes" id="UP000186922">
    <property type="component" value="Unassembled WGS sequence"/>
</dbReference>
<dbReference type="GO" id="GO:0005975">
    <property type="term" value="P:carbohydrate metabolic process"/>
    <property type="evidence" value="ECO:0007669"/>
    <property type="project" value="InterPro"/>
</dbReference>
<dbReference type="OrthoDB" id="408532at2759"/>
<dbReference type="InterPro" id="IPR006101">
    <property type="entry name" value="Glyco_hydro_2"/>
</dbReference>
<dbReference type="EC" id="3.2.1.31" evidence="3"/>
<dbReference type="Pfam" id="PF00703">
    <property type="entry name" value="Glyco_hydro_2"/>
    <property type="match status" value="1"/>
</dbReference>
<name>A0A1D1V5I9_RAMVA</name>
<dbReference type="InterPro" id="IPR036156">
    <property type="entry name" value="Beta-gal/glucu_dom_sf"/>
</dbReference>
<comment type="similarity">
    <text evidence="2">Belongs to the glycosyl hydrolase 2 family.</text>
</comment>
<evidence type="ECO:0000256" key="4">
    <source>
        <dbReference type="ARBA" id="ARBA00016205"/>
    </source>
</evidence>
<dbReference type="Gene3D" id="2.60.120.260">
    <property type="entry name" value="Galactose-binding domain-like"/>
    <property type="match status" value="1"/>
</dbReference>
<dbReference type="PANTHER" id="PTHR10066:SF67">
    <property type="entry name" value="BETA-GLUCURONIDASE"/>
    <property type="match status" value="1"/>
</dbReference>
<keyword evidence="5" id="KW-0378">Hydrolase</keyword>
<feature type="domain" description="Glycoside hydrolase family 2 catalytic" evidence="8">
    <location>
        <begin position="179"/>
        <end position="478"/>
    </location>
</feature>
<dbReference type="InterPro" id="IPR017853">
    <property type="entry name" value="GH"/>
</dbReference>
<protein>
    <recommendedName>
        <fullName evidence="4">Beta-glucuronidase</fullName>
        <ecNumber evidence="3">3.2.1.31</ecNumber>
    </recommendedName>
</protein>
<dbReference type="Gene3D" id="3.20.20.80">
    <property type="entry name" value="Glycosidases"/>
    <property type="match status" value="1"/>
</dbReference>
<organism evidence="9 10">
    <name type="scientific">Ramazzottius varieornatus</name>
    <name type="common">Water bear</name>
    <name type="synonym">Tardigrade</name>
    <dbReference type="NCBI Taxonomy" id="947166"/>
    <lineage>
        <taxon>Eukaryota</taxon>
        <taxon>Metazoa</taxon>
        <taxon>Ecdysozoa</taxon>
        <taxon>Tardigrada</taxon>
        <taxon>Eutardigrada</taxon>
        <taxon>Parachela</taxon>
        <taxon>Hypsibioidea</taxon>
        <taxon>Ramazzottiidae</taxon>
        <taxon>Ramazzottius</taxon>
    </lineage>
</organism>
<dbReference type="PANTHER" id="PTHR10066">
    <property type="entry name" value="BETA-GLUCURONIDASE"/>
    <property type="match status" value="1"/>
</dbReference>
<reference evidence="9 10" key="1">
    <citation type="journal article" date="2016" name="Nat. Commun.">
        <title>Extremotolerant tardigrade genome and improved radiotolerance of human cultured cells by tardigrade-unique protein.</title>
        <authorList>
            <person name="Hashimoto T."/>
            <person name="Horikawa D.D."/>
            <person name="Saito Y."/>
            <person name="Kuwahara H."/>
            <person name="Kozuka-Hata H."/>
            <person name="Shin-I T."/>
            <person name="Minakuchi Y."/>
            <person name="Ohishi K."/>
            <person name="Motoyama A."/>
            <person name="Aizu T."/>
            <person name="Enomoto A."/>
            <person name="Kondo K."/>
            <person name="Tanaka S."/>
            <person name="Hara Y."/>
            <person name="Koshikawa S."/>
            <person name="Sagara H."/>
            <person name="Miura T."/>
            <person name="Yokobori S."/>
            <person name="Miyagawa K."/>
            <person name="Suzuki Y."/>
            <person name="Kubo T."/>
            <person name="Oyama M."/>
            <person name="Kohara Y."/>
            <person name="Fujiyama A."/>
            <person name="Arakawa K."/>
            <person name="Katayama T."/>
            <person name="Toyoda A."/>
            <person name="Kunieda T."/>
        </authorList>
    </citation>
    <scope>NUCLEOTIDE SEQUENCE [LARGE SCALE GENOMIC DNA]</scope>
    <source>
        <strain evidence="9 10">YOKOZUNA-1</strain>
    </source>
</reference>
<proteinExistence type="inferred from homology"/>
<dbReference type="GO" id="GO:0005615">
    <property type="term" value="C:extracellular space"/>
    <property type="evidence" value="ECO:0007669"/>
    <property type="project" value="TreeGrafter"/>
</dbReference>
<dbReference type="SUPFAM" id="SSF49785">
    <property type="entry name" value="Galactose-binding domain-like"/>
    <property type="match status" value="1"/>
</dbReference>
<dbReference type="GO" id="GO:0004566">
    <property type="term" value="F:beta-glucuronidase activity"/>
    <property type="evidence" value="ECO:0007669"/>
    <property type="project" value="UniProtKB-EC"/>
</dbReference>
<evidence type="ECO:0000256" key="1">
    <source>
        <dbReference type="ARBA" id="ARBA00003025"/>
    </source>
</evidence>
<dbReference type="SUPFAM" id="SSF49303">
    <property type="entry name" value="beta-Galactosidase/glucuronidase domain"/>
    <property type="match status" value="1"/>
</dbReference>
<evidence type="ECO:0000313" key="9">
    <source>
        <dbReference type="EMBL" id="GAU94053.1"/>
    </source>
</evidence>
<dbReference type="InterPro" id="IPR008979">
    <property type="entry name" value="Galactose-bd-like_sf"/>
</dbReference>
<gene>
    <name evidence="9" type="primary">RvY_05896</name>
    <name evidence="9" type="synonym">RvY_05896.1</name>
    <name evidence="9" type="ORF">RvY_05896-1</name>
</gene>
<dbReference type="InterPro" id="IPR023230">
    <property type="entry name" value="Glyco_hydro_2_CS"/>
</dbReference>
<dbReference type="PROSITE" id="PS00719">
    <property type="entry name" value="GLYCOSYL_HYDROL_F2_1"/>
    <property type="match status" value="1"/>
</dbReference>
<evidence type="ECO:0000313" key="10">
    <source>
        <dbReference type="Proteomes" id="UP000186922"/>
    </source>
</evidence>
<dbReference type="Pfam" id="PF02836">
    <property type="entry name" value="Glyco_hydro_2_C"/>
    <property type="match status" value="1"/>
</dbReference>
<dbReference type="GO" id="GO:0030246">
    <property type="term" value="F:carbohydrate binding"/>
    <property type="evidence" value="ECO:0007669"/>
    <property type="project" value="TreeGrafter"/>
</dbReference>
<accession>A0A1D1V5I9</accession>
<dbReference type="STRING" id="947166.A0A1D1V5I9"/>
<dbReference type="FunFam" id="3.20.20.80:FF:000029">
    <property type="entry name" value="Beta-glucuronidase"/>
    <property type="match status" value="1"/>
</dbReference>
<comment type="caution">
    <text evidence="9">The sequence shown here is derived from an EMBL/GenBank/DDBJ whole genome shotgun (WGS) entry which is preliminary data.</text>
</comment>
<evidence type="ECO:0000256" key="3">
    <source>
        <dbReference type="ARBA" id="ARBA00012761"/>
    </source>
</evidence>
<comment type="function">
    <text evidence="1">Plays an important role in the degradation of dermatan and keratan sulfates.</text>
</comment>
<dbReference type="Gene3D" id="2.60.40.10">
    <property type="entry name" value="Immunoglobulins"/>
    <property type="match status" value="1"/>
</dbReference>
<evidence type="ECO:0000259" key="7">
    <source>
        <dbReference type="Pfam" id="PF00703"/>
    </source>
</evidence>
<dbReference type="InterPro" id="IPR006103">
    <property type="entry name" value="Glyco_hydro_2_cat"/>
</dbReference>